<keyword evidence="1" id="KW-0825">Tumor antigen</keyword>
<dbReference type="GO" id="GO:0000122">
    <property type="term" value="P:negative regulation of transcription by RNA polymerase II"/>
    <property type="evidence" value="ECO:0007669"/>
    <property type="project" value="TreeGrafter"/>
</dbReference>
<dbReference type="AlphaFoldDB" id="A0A091CVB6"/>
<gene>
    <name evidence="4" type="ORF">H920_16949</name>
</gene>
<dbReference type="SMART" id="SM01373">
    <property type="entry name" value="MAGE"/>
    <property type="match status" value="1"/>
</dbReference>
<evidence type="ECO:0000313" key="4">
    <source>
        <dbReference type="EMBL" id="KFO21645.1"/>
    </source>
</evidence>
<dbReference type="SMART" id="SM01392">
    <property type="entry name" value="MAGE_N"/>
    <property type="match status" value="1"/>
</dbReference>
<keyword evidence="5" id="KW-1185">Reference proteome</keyword>
<dbReference type="Gene3D" id="1.10.10.1210">
    <property type="entry name" value="MAGE homology domain, winged helix WH2 motif"/>
    <property type="match status" value="1"/>
</dbReference>
<sequence>MPRGRKSKLRAREKRRQARSETQQAQEGESPTCSSLSGDVAASTSATALPPESQETPPIPPPAGAPSQKRSGKGAKGRRPERATSSEATLSPANIEKNLIMQKAGLLIHYLLCKYKLKQPMRKGEMLTIIHKRFRRQFPDILKMAADRIDLLFGLKLKEIKPGSGSYTLNSTVDDPNSGSSEGGLDFPANGLLMPLLALIFLHGNCASEEHIWEFLSVLEIYDGEEHIIFGEPRKLITQNLVKLEYLVYRQVPYSDPPCFEFLWGPRAYVETSKMKVLEFLAKINETIPSAFPFHYAEALREQEERAQAP</sequence>
<feature type="domain" description="MAGE" evidence="3">
    <location>
        <begin position="100"/>
        <end position="299"/>
    </location>
</feature>
<reference evidence="4 5" key="1">
    <citation type="submission" date="2013-11" db="EMBL/GenBank/DDBJ databases">
        <title>The Damaraland mole rat (Fukomys damarensis) genome and evolution of African mole rats.</title>
        <authorList>
            <person name="Gladyshev V.N."/>
            <person name="Fang X."/>
        </authorList>
    </citation>
    <scope>NUCLEOTIDE SEQUENCE [LARGE SCALE GENOMIC DNA]</scope>
    <source>
        <tissue evidence="4">Liver</tissue>
    </source>
</reference>
<evidence type="ECO:0000313" key="5">
    <source>
        <dbReference type="Proteomes" id="UP000028990"/>
    </source>
</evidence>
<dbReference type="GO" id="GO:0005634">
    <property type="term" value="C:nucleus"/>
    <property type="evidence" value="ECO:0007669"/>
    <property type="project" value="TreeGrafter"/>
</dbReference>
<evidence type="ECO:0000259" key="3">
    <source>
        <dbReference type="PROSITE" id="PS50838"/>
    </source>
</evidence>
<dbReference type="InterPro" id="IPR021072">
    <property type="entry name" value="MAGE_N"/>
</dbReference>
<dbReference type="Pfam" id="PF01454">
    <property type="entry name" value="MAGE"/>
    <property type="match status" value="1"/>
</dbReference>
<feature type="region of interest" description="Disordered" evidence="2">
    <location>
        <begin position="1"/>
        <end position="90"/>
    </location>
</feature>
<accession>A0A091CVB6</accession>
<protein>
    <submittedName>
        <fullName evidence="4">Melanoma-associated antigen B4</fullName>
    </submittedName>
</protein>
<dbReference type="Pfam" id="PF12440">
    <property type="entry name" value="MAGE_N"/>
    <property type="match status" value="1"/>
</dbReference>
<dbReference type="eggNOG" id="KOG4562">
    <property type="taxonomic scope" value="Eukaryota"/>
</dbReference>
<dbReference type="Proteomes" id="UP000028990">
    <property type="component" value="Unassembled WGS sequence"/>
</dbReference>
<dbReference type="FunFam" id="1.10.10.1200:FF:000007">
    <property type="entry name" value="Melanoma-associated antigen C2"/>
    <property type="match status" value="1"/>
</dbReference>
<evidence type="ECO:0000256" key="2">
    <source>
        <dbReference type="SAM" id="MobiDB-lite"/>
    </source>
</evidence>
<dbReference type="InterPro" id="IPR041898">
    <property type="entry name" value="MAGE_WH1"/>
</dbReference>
<name>A0A091CVB6_FUKDA</name>
<dbReference type="InterPro" id="IPR002190">
    <property type="entry name" value="MHD_dom"/>
</dbReference>
<dbReference type="PANTHER" id="PTHR11736:SF164">
    <property type="entry name" value="MELANOMA-ASSOCIATED ANTIGEN B1"/>
    <property type="match status" value="1"/>
</dbReference>
<evidence type="ECO:0000256" key="1">
    <source>
        <dbReference type="ARBA" id="ARBA00084104"/>
    </source>
</evidence>
<dbReference type="PROSITE" id="PS50838">
    <property type="entry name" value="MAGE"/>
    <property type="match status" value="1"/>
</dbReference>
<dbReference type="FunFam" id="1.10.10.1210:FF:000001">
    <property type="entry name" value="melanoma-associated antigen D1"/>
    <property type="match status" value="1"/>
</dbReference>
<dbReference type="InterPro" id="IPR037445">
    <property type="entry name" value="MAGE"/>
</dbReference>
<dbReference type="EMBL" id="KN124321">
    <property type="protein sequence ID" value="KFO21645.1"/>
    <property type="molecule type" value="Genomic_DNA"/>
</dbReference>
<organism evidence="4 5">
    <name type="scientific">Fukomys damarensis</name>
    <name type="common">Damaraland mole rat</name>
    <name type="synonym">Cryptomys damarensis</name>
    <dbReference type="NCBI Taxonomy" id="885580"/>
    <lineage>
        <taxon>Eukaryota</taxon>
        <taxon>Metazoa</taxon>
        <taxon>Chordata</taxon>
        <taxon>Craniata</taxon>
        <taxon>Vertebrata</taxon>
        <taxon>Euteleostomi</taxon>
        <taxon>Mammalia</taxon>
        <taxon>Eutheria</taxon>
        <taxon>Euarchontoglires</taxon>
        <taxon>Glires</taxon>
        <taxon>Rodentia</taxon>
        <taxon>Hystricomorpha</taxon>
        <taxon>Bathyergidae</taxon>
        <taxon>Fukomys</taxon>
    </lineage>
</organism>
<proteinExistence type="predicted"/>
<dbReference type="Gene3D" id="1.10.10.1200">
    <property type="entry name" value="MAGE homology domain, winged helix WH1 motif"/>
    <property type="match status" value="1"/>
</dbReference>
<dbReference type="PANTHER" id="PTHR11736">
    <property type="entry name" value="MELANOMA-ASSOCIATED ANTIGEN MAGE ANTIGEN"/>
    <property type="match status" value="1"/>
</dbReference>
<dbReference type="InterPro" id="IPR041899">
    <property type="entry name" value="MAGE_WH2"/>
</dbReference>
<feature type="compositionally biased region" description="Polar residues" evidence="2">
    <location>
        <begin position="20"/>
        <end position="47"/>
    </location>
</feature>
<feature type="compositionally biased region" description="Basic residues" evidence="2">
    <location>
        <begin position="1"/>
        <end position="17"/>
    </location>
</feature>
<dbReference type="OrthoDB" id="205198at2759"/>